<accession>A0ACC4WCU4</accession>
<dbReference type="EMBL" id="LGSP01000016">
    <property type="protein sequence ID" value="KNE82376.1"/>
    <property type="molecule type" value="Genomic_DNA"/>
</dbReference>
<comment type="caution">
    <text evidence="1">The sequence shown here is derived from an EMBL/GenBank/DDBJ whole genome shotgun (WGS) entry which is preliminary data.</text>
</comment>
<proteinExistence type="predicted"/>
<reference evidence="1" key="1">
    <citation type="submission" date="2015-07" db="EMBL/GenBank/DDBJ databases">
        <title>Draft genome sequence of Streptomyces fradiae, a resistant strain to nitron-oligomycin.</title>
        <authorList>
            <person name="Vatlin A.A."/>
            <person name="Bekker O.B."/>
            <person name="Danilenko V.N."/>
        </authorList>
    </citation>
    <scope>NUCLEOTIDE SEQUENCE</scope>
    <source>
        <strain evidence="1">Olg1-1</strain>
    </source>
</reference>
<dbReference type="Proteomes" id="UP000037185">
    <property type="component" value="Unassembled WGS sequence"/>
</dbReference>
<evidence type="ECO:0000313" key="2">
    <source>
        <dbReference type="Proteomes" id="UP000037185"/>
    </source>
</evidence>
<name>A0ACC4WCU4_STRFR</name>
<keyword evidence="2" id="KW-1185">Reference proteome</keyword>
<protein>
    <submittedName>
        <fullName evidence="1">Membrane protein</fullName>
    </submittedName>
</protein>
<organism evidence="1 2">
    <name type="scientific">Streptomyces fradiae</name>
    <name type="common">Streptomyces roseoflavus</name>
    <dbReference type="NCBI Taxonomy" id="1906"/>
    <lineage>
        <taxon>Bacteria</taxon>
        <taxon>Bacillati</taxon>
        <taxon>Actinomycetota</taxon>
        <taxon>Actinomycetes</taxon>
        <taxon>Kitasatosporales</taxon>
        <taxon>Streptomycetaceae</taxon>
        <taxon>Streptomyces</taxon>
    </lineage>
</organism>
<gene>
    <name evidence="1" type="ORF">ADZ36_10965</name>
</gene>
<sequence length="89" mass="9494">MNVSTVYKILSALFGILGGVIAGALFKQLWKRVSDKDEAPEPTDPDYTWAQILPPAIVKGAIVGGVRAVVERSGANGVRRVTGSWPTND</sequence>
<evidence type="ECO:0000313" key="1">
    <source>
        <dbReference type="EMBL" id="KNE82376.1"/>
    </source>
</evidence>